<evidence type="ECO:0000256" key="1">
    <source>
        <dbReference type="SAM" id="MobiDB-lite"/>
    </source>
</evidence>
<feature type="compositionally biased region" description="Low complexity" evidence="1">
    <location>
        <begin position="65"/>
        <end position="93"/>
    </location>
</feature>
<feature type="region of interest" description="Disordered" evidence="1">
    <location>
        <begin position="65"/>
        <end position="105"/>
    </location>
</feature>
<dbReference type="EMBL" id="BLXT01000501">
    <property type="protein sequence ID" value="GFN77817.1"/>
    <property type="molecule type" value="Genomic_DNA"/>
</dbReference>
<organism evidence="2 3">
    <name type="scientific">Plakobranchus ocellatus</name>
    <dbReference type="NCBI Taxonomy" id="259542"/>
    <lineage>
        <taxon>Eukaryota</taxon>
        <taxon>Metazoa</taxon>
        <taxon>Spiralia</taxon>
        <taxon>Lophotrochozoa</taxon>
        <taxon>Mollusca</taxon>
        <taxon>Gastropoda</taxon>
        <taxon>Heterobranchia</taxon>
        <taxon>Euthyneura</taxon>
        <taxon>Panpulmonata</taxon>
        <taxon>Sacoglossa</taxon>
        <taxon>Placobranchoidea</taxon>
        <taxon>Plakobranchidae</taxon>
        <taxon>Plakobranchus</taxon>
    </lineage>
</organism>
<dbReference type="Proteomes" id="UP000735302">
    <property type="component" value="Unassembled WGS sequence"/>
</dbReference>
<name>A0AAV3Y5W4_9GAST</name>
<keyword evidence="3" id="KW-1185">Reference proteome</keyword>
<sequence>MPIVSRDSRMPTTDMKRGDGCGRIKYIRRIYRDKRFTASYDRGHTRTRTHAHTHIIAVICRTSSNCSNCSRNSSSNSSNCSRSSSSNSCSSRCQTGRPVRPAPTSIMMSADTPGLQLRSFIVHWTNELSHDEFDYLPSIRRFAHIYPRPLPIVLQKLTIIRKIKHVKNVSWCYCNAMRKFPSDSTNQLSINSSDGSTSVLTIAQKKETFCSKCSLLYIELESTPRLALRMNIVDSESALRSTGTLLSRIRVPPPAPWPDGEPESLRILFCGLAVYKSQLHS</sequence>
<comment type="caution">
    <text evidence="2">The sequence shown here is derived from an EMBL/GenBank/DDBJ whole genome shotgun (WGS) entry which is preliminary data.</text>
</comment>
<evidence type="ECO:0000313" key="2">
    <source>
        <dbReference type="EMBL" id="GFN77817.1"/>
    </source>
</evidence>
<evidence type="ECO:0000313" key="3">
    <source>
        <dbReference type="Proteomes" id="UP000735302"/>
    </source>
</evidence>
<proteinExistence type="predicted"/>
<dbReference type="AlphaFoldDB" id="A0AAV3Y5W4"/>
<accession>A0AAV3Y5W4</accession>
<feature type="region of interest" description="Disordered" evidence="1">
    <location>
        <begin position="1"/>
        <end position="20"/>
    </location>
</feature>
<gene>
    <name evidence="2" type="ORF">PoB_000432300</name>
</gene>
<protein>
    <submittedName>
        <fullName evidence="2">Uncharacterized protein</fullName>
    </submittedName>
</protein>
<reference evidence="2 3" key="1">
    <citation type="journal article" date="2021" name="Elife">
        <title>Chloroplast acquisition without the gene transfer in kleptoplastic sea slugs, Plakobranchus ocellatus.</title>
        <authorList>
            <person name="Maeda T."/>
            <person name="Takahashi S."/>
            <person name="Yoshida T."/>
            <person name="Shimamura S."/>
            <person name="Takaki Y."/>
            <person name="Nagai Y."/>
            <person name="Toyoda A."/>
            <person name="Suzuki Y."/>
            <person name="Arimoto A."/>
            <person name="Ishii H."/>
            <person name="Satoh N."/>
            <person name="Nishiyama T."/>
            <person name="Hasebe M."/>
            <person name="Maruyama T."/>
            <person name="Minagawa J."/>
            <person name="Obokata J."/>
            <person name="Shigenobu S."/>
        </authorList>
    </citation>
    <scope>NUCLEOTIDE SEQUENCE [LARGE SCALE GENOMIC DNA]</scope>
</reference>